<comment type="similarity">
    <text evidence="2">Belongs to the glycosyl hydrolase 3 family.</text>
</comment>
<dbReference type="SUPFAM" id="SSF51445">
    <property type="entry name" value="(Trans)glycosidases"/>
    <property type="match status" value="1"/>
</dbReference>
<evidence type="ECO:0000313" key="9">
    <source>
        <dbReference type="Proteomes" id="UP001258994"/>
    </source>
</evidence>
<evidence type="ECO:0000256" key="2">
    <source>
        <dbReference type="ARBA" id="ARBA00005336"/>
    </source>
</evidence>
<keyword evidence="6 8" id="KW-0326">Glycosidase</keyword>
<dbReference type="InterPro" id="IPR026891">
    <property type="entry name" value="Fn3-like"/>
</dbReference>
<evidence type="ECO:0000259" key="7">
    <source>
        <dbReference type="SMART" id="SM01217"/>
    </source>
</evidence>
<dbReference type="Pfam" id="PF00933">
    <property type="entry name" value="Glyco_hydro_3"/>
    <property type="match status" value="1"/>
</dbReference>
<dbReference type="SMART" id="SM01217">
    <property type="entry name" value="Fn3_like"/>
    <property type="match status" value="1"/>
</dbReference>
<dbReference type="EMBL" id="CP134145">
    <property type="protein sequence ID" value="WNC71750.1"/>
    <property type="molecule type" value="Genomic_DNA"/>
</dbReference>
<dbReference type="Pfam" id="PF14310">
    <property type="entry name" value="Fn3-like"/>
    <property type="match status" value="1"/>
</dbReference>
<dbReference type="Proteomes" id="UP001258994">
    <property type="component" value="Chromosome"/>
</dbReference>
<accession>A0ABY9TVE1</accession>
<name>A0ABY9TVE1_9GAMM</name>
<dbReference type="InterPro" id="IPR036962">
    <property type="entry name" value="Glyco_hydro_3_N_sf"/>
</dbReference>
<reference evidence="9" key="1">
    <citation type="submission" date="2023-09" db="EMBL/GenBank/DDBJ databases">
        <authorList>
            <person name="Li S."/>
            <person name="Li X."/>
            <person name="Zhang C."/>
            <person name="Zhao Z."/>
        </authorList>
    </citation>
    <scope>NUCLEOTIDE SEQUENCE [LARGE SCALE GENOMIC DNA]</scope>
    <source>
        <strain evidence="9">SQ149</strain>
    </source>
</reference>
<dbReference type="InterPro" id="IPR013783">
    <property type="entry name" value="Ig-like_fold"/>
</dbReference>
<dbReference type="InterPro" id="IPR017853">
    <property type="entry name" value="GH"/>
</dbReference>
<dbReference type="Gene3D" id="3.40.50.1700">
    <property type="entry name" value="Glycoside hydrolase family 3 C-terminal domain"/>
    <property type="match status" value="1"/>
</dbReference>
<dbReference type="Pfam" id="PF01915">
    <property type="entry name" value="Glyco_hydro_3_C"/>
    <property type="match status" value="1"/>
</dbReference>
<protein>
    <recommendedName>
        <fullName evidence="3">beta-glucosidase</fullName>
        <ecNumber evidence="3">3.2.1.21</ecNumber>
    </recommendedName>
</protein>
<dbReference type="RefSeq" id="WP_348390884.1">
    <property type="nucleotide sequence ID" value="NZ_CP134145.1"/>
</dbReference>
<evidence type="ECO:0000256" key="4">
    <source>
        <dbReference type="ARBA" id="ARBA00022729"/>
    </source>
</evidence>
<proteinExistence type="inferred from homology"/>
<keyword evidence="4" id="KW-0732">Signal</keyword>
<evidence type="ECO:0000256" key="1">
    <source>
        <dbReference type="ARBA" id="ARBA00000448"/>
    </source>
</evidence>
<evidence type="ECO:0000256" key="5">
    <source>
        <dbReference type="ARBA" id="ARBA00022801"/>
    </source>
</evidence>
<dbReference type="PANTHER" id="PTHR30620">
    <property type="entry name" value="PERIPLASMIC BETA-GLUCOSIDASE-RELATED"/>
    <property type="match status" value="1"/>
</dbReference>
<dbReference type="InterPro" id="IPR036881">
    <property type="entry name" value="Glyco_hydro_3_C_sf"/>
</dbReference>
<evidence type="ECO:0000256" key="3">
    <source>
        <dbReference type="ARBA" id="ARBA00012744"/>
    </source>
</evidence>
<dbReference type="PANTHER" id="PTHR30620:SF16">
    <property type="entry name" value="LYSOSOMAL BETA GLUCOSIDASE"/>
    <property type="match status" value="1"/>
</dbReference>
<dbReference type="InterPro" id="IPR051915">
    <property type="entry name" value="Cellulose_Degrad_GH3"/>
</dbReference>
<dbReference type="NCBIfam" id="NF011678">
    <property type="entry name" value="PRK15098.1"/>
    <property type="match status" value="1"/>
</dbReference>
<dbReference type="Gene3D" id="2.60.40.10">
    <property type="entry name" value="Immunoglobulins"/>
    <property type="match status" value="1"/>
</dbReference>
<dbReference type="SUPFAM" id="SSF52279">
    <property type="entry name" value="Beta-D-glucan exohydrolase, C-terminal domain"/>
    <property type="match status" value="1"/>
</dbReference>
<comment type="catalytic activity">
    <reaction evidence="1">
        <text>Hydrolysis of terminal, non-reducing beta-D-glucosyl residues with release of beta-D-glucose.</text>
        <dbReference type="EC" id="3.2.1.21"/>
    </reaction>
</comment>
<organism evidence="8 9">
    <name type="scientific">Thalassotalea psychrophila</name>
    <dbReference type="NCBI Taxonomy" id="3065647"/>
    <lineage>
        <taxon>Bacteria</taxon>
        <taxon>Pseudomonadati</taxon>
        <taxon>Pseudomonadota</taxon>
        <taxon>Gammaproteobacteria</taxon>
        <taxon>Alteromonadales</taxon>
        <taxon>Colwelliaceae</taxon>
        <taxon>Thalassotalea</taxon>
    </lineage>
</organism>
<dbReference type="InterPro" id="IPR001764">
    <property type="entry name" value="Glyco_hydro_3_N"/>
</dbReference>
<feature type="domain" description="Fibronectin type III-like" evidence="7">
    <location>
        <begin position="659"/>
        <end position="728"/>
    </location>
</feature>
<dbReference type="PRINTS" id="PR00133">
    <property type="entry name" value="GLHYDRLASE3"/>
</dbReference>
<evidence type="ECO:0000313" key="8">
    <source>
        <dbReference type="EMBL" id="WNC71750.1"/>
    </source>
</evidence>
<keyword evidence="5 8" id="KW-0378">Hydrolase</keyword>
<dbReference type="Gene3D" id="3.20.20.300">
    <property type="entry name" value="Glycoside hydrolase, family 3, N-terminal domain"/>
    <property type="match status" value="1"/>
</dbReference>
<dbReference type="GO" id="GO:0008422">
    <property type="term" value="F:beta-glucosidase activity"/>
    <property type="evidence" value="ECO:0007669"/>
    <property type="project" value="UniProtKB-EC"/>
</dbReference>
<dbReference type="InterPro" id="IPR002772">
    <property type="entry name" value="Glyco_hydro_3_C"/>
</dbReference>
<evidence type="ECO:0000256" key="6">
    <source>
        <dbReference type="ARBA" id="ARBA00023295"/>
    </source>
</evidence>
<gene>
    <name evidence="8" type="primary">bglX</name>
    <name evidence="8" type="ORF">RGQ13_16760</name>
</gene>
<keyword evidence="9" id="KW-1185">Reference proteome</keyword>
<dbReference type="EC" id="3.2.1.21" evidence="3"/>
<sequence length="744" mass="81028">MSANSCLKIMSELNPNFDLPVSQLLSRMNISEKIGQMSQLAGAEGWIPEHIAAALRQGKLGSVINEVDLNTVNELQRIAVEESRLGIPLLIGRDVIHGFKTIFPIPLGQAASWSTEIVEQGARISALESSTCGVNWTFAPMIDISRDPRWGRIAESLGEDPYLCSALGVAMVKGFQGKNLNDPGAIAACAKHFAGYGASESGRDYNTANIPENELRNVYLPPFKAAADAGVATFMASFSDLNGVPASGNEWLMKQVLREEWDFSGFVVSDWDSIRQLTVHGFTDNDKDAAFEAANAGIDMEMVSRTYHDHLEALVTEGKIDIEQIDLMVGRILTLKYDLGLFDNPYTELTSLPKVLTEENLAAAKQAALKSCVLLKNSNNLLPISSQETNSIAVIGPMADDGYEQLGTWVFDGETQHSHTCLQAIKNLVGESVEVKYAKAIENTRSYNQEDFAQAVNIATAADVAVLFLGEESILSGEAHCRSSIDLPGCQEQLIDAIKATGTPIALVIMAGRPLTLSNIIDKVDSILYAWHPGTMGGPAIADLIFGVQSPSGKLPVTFPRNVGQIPLYYAQKHTGKPATNESFVHMNDIPERAAQTSLGMAATHLDTHFSALFHFGFGLSYSQFEYSNVELSQENLAIGDSLQISAQLSNTGSVDGEEVAQLYIRDLVGSVTRPVKELKGFQRVFLRAGETKIINFELSTDALAFYDRKMQLNAEAGRFQLWIGGCSEAPLQTEFNIVEKHHE</sequence>